<dbReference type="EMBL" id="BGZK01000749">
    <property type="protein sequence ID" value="GBP58947.1"/>
    <property type="molecule type" value="Genomic_DNA"/>
</dbReference>
<dbReference type="AlphaFoldDB" id="A0A4C1X9P1"/>
<feature type="compositionally biased region" description="Basic and acidic residues" evidence="1">
    <location>
        <begin position="52"/>
        <end position="72"/>
    </location>
</feature>
<evidence type="ECO:0000313" key="2">
    <source>
        <dbReference type="EMBL" id="GBP58947.1"/>
    </source>
</evidence>
<feature type="compositionally biased region" description="Acidic residues" evidence="1">
    <location>
        <begin position="1"/>
        <end position="10"/>
    </location>
</feature>
<reference evidence="2 3" key="1">
    <citation type="journal article" date="2019" name="Commun. Biol.">
        <title>The bagworm genome reveals a unique fibroin gene that provides high tensile strength.</title>
        <authorList>
            <person name="Kono N."/>
            <person name="Nakamura H."/>
            <person name="Ohtoshi R."/>
            <person name="Tomita M."/>
            <person name="Numata K."/>
            <person name="Arakawa K."/>
        </authorList>
    </citation>
    <scope>NUCLEOTIDE SEQUENCE [LARGE SCALE GENOMIC DNA]</scope>
</reference>
<dbReference type="Proteomes" id="UP000299102">
    <property type="component" value="Unassembled WGS sequence"/>
</dbReference>
<proteinExistence type="predicted"/>
<accession>A0A4C1X9P1</accession>
<comment type="caution">
    <text evidence="2">The sequence shown here is derived from an EMBL/GenBank/DDBJ whole genome shotgun (WGS) entry which is preliminary data.</text>
</comment>
<name>A0A4C1X9P1_EUMVA</name>
<organism evidence="2 3">
    <name type="scientific">Eumeta variegata</name>
    <name type="common">Bagworm moth</name>
    <name type="synonym">Eumeta japonica</name>
    <dbReference type="NCBI Taxonomy" id="151549"/>
    <lineage>
        <taxon>Eukaryota</taxon>
        <taxon>Metazoa</taxon>
        <taxon>Ecdysozoa</taxon>
        <taxon>Arthropoda</taxon>
        <taxon>Hexapoda</taxon>
        <taxon>Insecta</taxon>
        <taxon>Pterygota</taxon>
        <taxon>Neoptera</taxon>
        <taxon>Endopterygota</taxon>
        <taxon>Lepidoptera</taxon>
        <taxon>Glossata</taxon>
        <taxon>Ditrysia</taxon>
        <taxon>Tineoidea</taxon>
        <taxon>Psychidae</taxon>
        <taxon>Oiketicinae</taxon>
        <taxon>Eumeta</taxon>
    </lineage>
</organism>
<keyword evidence="3" id="KW-1185">Reference proteome</keyword>
<sequence length="133" mass="14450">MSDEIADEEPMQTGNNVGDKDGDGLEDFEDLLKLERPVKSNGEGQSKKVRLKEKSTKAEGQSERSKEHESRGEQSAMNVHEEELNGKRKPGGGRSEGKKPIDVPSRGSQAQMGKFHASSRHAAAAAANTHKII</sequence>
<evidence type="ECO:0000313" key="3">
    <source>
        <dbReference type="Proteomes" id="UP000299102"/>
    </source>
</evidence>
<protein>
    <submittedName>
        <fullName evidence="2">Uncharacterized protein</fullName>
    </submittedName>
</protein>
<feature type="region of interest" description="Disordered" evidence="1">
    <location>
        <begin position="1"/>
        <end position="133"/>
    </location>
</feature>
<gene>
    <name evidence="2" type="ORF">EVAR_97320_1</name>
</gene>
<evidence type="ECO:0000256" key="1">
    <source>
        <dbReference type="SAM" id="MobiDB-lite"/>
    </source>
</evidence>